<protein>
    <submittedName>
        <fullName evidence="1">DUF4837 family protein</fullName>
    </submittedName>
</protein>
<evidence type="ECO:0000313" key="1">
    <source>
        <dbReference type="EMBL" id="MEQ2485628.1"/>
    </source>
</evidence>
<organism evidence="1 2">
    <name type="scientific">Hallella faecis</name>
    <dbReference type="NCBI Taxonomy" id="2841596"/>
    <lineage>
        <taxon>Bacteria</taxon>
        <taxon>Pseudomonadati</taxon>
        <taxon>Bacteroidota</taxon>
        <taxon>Bacteroidia</taxon>
        <taxon>Bacteroidales</taxon>
        <taxon>Prevotellaceae</taxon>
        <taxon>Hallella</taxon>
    </lineage>
</organism>
<evidence type="ECO:0000313" key="2">
    <source>
        <dbReference type="Proteomes" id="UP001487296"/>
    </source>
</evidence>
<dbReference type="RefSeq" id="WP_215758575.1">
    <property type="nucleotide sequence ID" value="NZ_JAHKBE010000001.1"/>
</dbReference>
<reference evidence="1 2" key="1">
    <citation type="submission" date="2024-04" db="EMBL/GenBank/DDBJ databases">
        <title>Human intestinal bacterial collection.</title>
        <authorList>
            <person name="Pauvert C."/>
            <person name="Hitch T.C.A."/>
            <person name="Clavel T."/>
        </authorList>
    </citation>
    <scope>NUCLEOTIDE SEQUENCE [LARGE SCALE GENOMIC DNA]</scope>
    <source>
        <strain evidence="1 2">CLA-AA-H145</strain>
    </source>
</reference>
<dbReference type="Proteomes" id="UP001487296">
    <property type="component" value="Unassembled WGS sequence"/>
</dbReference>
<name>A0ABV1FMK7_9BACT</name>
<proteinExistence type="predicted"/>
<sequence length="344" mass="38273">MTRVAAWLLGCWLLVACTGSNGVLPPSGGRLYEVLLVGDHEGLVRQMLTADVEGLPQSEPSFDVSVVDSARFDASLRLSRNIVMVNVDPTVYTKPHVGYEKNVWAKPQMVIRVGAPSLSQLRRNAPAIASALRALLNRAEINKTLAMMRHKRNTKAEQAIRQRFGVDLWIPVDMVASKQGDNFVWLSNNATAAMQNIVVYRVPTLSPTVSAVNAEVARFVAQRNEVLGRAIKGETDSMWMTTVEPTVDRRLVFKNADDRSLWLNQKSLQHAPMTIYRGLWEMRGDDMGGPFVSRVLLPIDSARATKADGKAVVVEGFVFAPGQKKRNAMHRLEAVLYTLRWSEH</sequence>
<accession>A0ABV1FMK7</accession>
<dbReference type="PROSITE" id="PS51257">
    <property type="entry name" value="PROKAR_LIPOPROTEIN"/>
    <property type="match status" value="1"/>
</dbReference>
<comment type="caution">
    <text evidence="1">The sequence shown here is derived from an EMBL/GenBank/DDBJ whole genome shotgun (WGS) entry which is preliminary data.</text>
</comment>
<keyword evidence="2" id="KW-1185">Reference proteome</keyword>
<gene>
    <name evidence="1" type="ORF">AAAT34_01005</name>
</gene>
<dbReference type="Pfam" id="PF16125">
    <property type="entry name" value="DUF4837"/>
    <property type="match status" value="1"/>
</dbReference>
<dbReference type="InterPro" id="IPR032286">
    <property type="entry name" value="DUF4837"/>
</dbReference>
<dbReference type="EMBL" id="JBBNFP010000002">
    <property type="protein sequence ID" value="MEQ2485628.1"/>
    <property type="molecule type" value="Genomic_DNA"/>
</dbReference>